<dbReference type="Pfam" id="PF04326">
    <property type="entry name" value="SLFN_AlbA_2"/>
    <property type="match status" value="1"/>
</dbReference>
<dbReference type="InterPro" id="IPR007421">
    <property type="entry name" value="Schlafen_AlbA_2_dom"/>
</dbReference>
<feature type="domain" description="Schlafen AlbA-2" evidence="1">
    <location>
        <begin position="52"/>
        <end position="200"/>
    </location>
</feature>
<dbReference type="Gene3D" id="3.30.950.30">
    <property type="entry name" value="Schlafen, AAA domain"/>
    <property type="match status" value="1"/>
</dbReference>
<dbReference type="EMBL" id="JACXLC010000001">
    <property type="protein sequence ID" value="MBD2841604.1"/>
    <property type="molecule type" value="Genomic_DNA"/>
</dbReference>
<dbReference type="Proteomes" id="UP000635384">
    <property type="component" value="Unassembled WGS sequence"/>
</dbReference>
<proteinExistence type="predicted"/>
<evidence type="ECO:0000313" key="3">
    <source>
        <dbReference type="Proteomes" id="UP000635384"/>
    </source>
</evidence>
<accession>A0ABR8KP27</accession>
<protein>
    <submittedName>
        <fullName evidence="2">DNA binding domain-containing protein</fullName>
    </submittedName>
</protein>
<sequence>MNNLQGMGASQFAPSLKSERRIFQYIQEGRLDSDVLAIVLPDSAPLEYEGALWDYKRTFPNVVGKNFPSVDPPDDKAIAELMKDVVAFHNSYGGYILAGVGEGINDPIVGCRNIAGFAFKVDKLNEKLRSYTKTEITCRFCKIRLPVAAQELEIGLLHIPRRPDGAPVVQFSKGAPEIKGKQAFKKGDVFARIDDQCVPAKADPRVIPFLCSERSLDQTKKSLQRSTENNLPPRDPNLLRFVGRSDYLSALWGWLIEKNSPLKVLTALGGTGKTSIAYEFCTQIVQNKPSTIEKVIWLSAKRQTYSAIRGQNLAASRVDFFDIRSFFAALCIEVGAVDSDVDDCETAPDFAELAHDHLQELPCLVVIDDIDTLPLEEQSELFSQVQALSGRTFASGTRFLITSRLEFGGASQRVKVDGFPRDEFGDYVALLVEETGIEINSSLTDQLWKASLGSPIFAASIFRLSRLGTSISNAVRDWKGAAGEEVRRFAFERELGQLSDAECRTLFALITLGETTQVELAHILEIDQQKLLQHLSRIREYHMFAANDAALLGAKLTVPAPILLMSDIIKARVNDPKRIEKECARARNRGNRSDSTVSFLIAQIVAEWREEEFDAALAIARAAVKHNSKSSDLPCMLGRCLLQVYPPQPKEADKWFKKALENGCTRIELAQYWIEAKRLLSDWVGISEVAEKVPSSDIRGPAAFTVALAEANLGSQAAARPDPEKAAYRFRRSMFEIQRAISEGRADDSLPEMREIARESAKRYVAIVNRQSEQAGDKLNVFNAVSDVFECHISESTMLLLGAKSLQTWANDVFRRPSFDQKAADILSQKLDRLDQILSHIEDADYRRDTLVYNLGNIYAELADDYNGYLSGA</sequence>
<dbReference type="InterPro" id="IPR038461">
    <property type="entry name" value="Schlafen_AlbA_2_dom_sf"/>
</dbReference>
<reference evidence="2 3" key="1">
    <citation type="submission" date="2020-09" db="EMBL/GenBank/DDBJ databases">
        <authorList>
            <person name="Yoon J.-W."/>
        </authorList>
    </citation>
    <scope>NUCLEOTIDE SEQUENCE [LARGE SCALE GENOMIC DNA]</scope>
    <source>
        <strain evidence="2 3">KMU-140</strain>
    </source>
</reference>
<gene>
    <name evidence="2" type="ORF">IB285_04945</name>
</gene>
<dbReference type="Gene3D" id="3.40.50.300">
    <property type="entry name" value="P-loop containing nucleotide triphosphate hydrolases"/>
    <property type="match status" value="1"/>
</dbReference>
<dbReference type="SUPFAM" id="SSF52540">
    <property type="entry name" value="P-loop containing nucleoside triphosphate hydrolases"/>
    <property type="match status" value="1"/>
</dbReference>
<organism evidence="2 3">
    <name type="scientific">Erythrobacter rubeus</name>
    <dbReference type="NCBI Taxonomy" id="2760803"/>
    <lineage>
        <taxon>Bacteria</taxon>
        <taxon>Pseudomonadati</taxon>
        <taxon>Pseudomonadota</taxon>
        <taxon>Alphaproteobacteria</taxon>
        <taxon>Sphingomonadales</taxon>
        <taxon>Erythrobacteraceae</taxon>
        <taxon>Erythrobacter/Porphyrobacter group</taxon>
        <taxon>Erythrobacter</taxon>
    </lineage>
</organism>
<evidence type="ECO:0000259" key="1">
    <source>
        <dbReference type="Pfam" id="PF04326"/>
    </source>
</evidence>
<dbReference type="RefSeq" id="WP_190787131.1">
    <property type="nucleotide sequence ID" value="NZ_JACXLC010000001.1"/>
</dbReference>
<evidence type="ECO:0000313" key="2">
    <source>
        <dbReference type="EMBL" id="MBD2841604.1"/>
    </source>
</evidence>
<keyword evidence="3" id="KW-1185">Reference proteome</keyword>
<comment type="caution">
    <text evidence="2">The sequence shown here is derived from an EMBL/GenBank/DDBJ whole genome shotgun (WGS) entry which is preliminary data.</text>
</comment>
<dbReference type="InterPro" id="IPR027417">
    <property type="entry name" value="P-loop_NTPase"/>
</dbReference>
<name>A0ABR8KP27_9SPHN</name>